<feature type="transmembrane region" description="Helical" evidence="1">
    <location>
        <begin position="28"/>
        <end position="61"/>
    </location>
</feature>
<evidence type="ECO:0000313" key="2">
    <source>
        <dbReference type="EMBL" id="GAL59985.1"/>
    </source>
</evidence>
<name>A0A090V547_PSEVU</name>
<protein>
    <submittedName>
        <fullName evidence="2">Uncharacterized protein</fullName>
    </submittedName>
</protein>
<dbReference type="EMBL" id="BBMZ01000026">
    <property type="protein sequence ID" value="GAL59985.1"/>
    <property type="molecule type" value="Genomic_DNA"/>
</dbReference>
<keyword evidence="3" id="KW-1185">Reference proteome</keyword>
<organism evidence="2 3">
    <name type="scientific">Pseudescherichia vulneris NBRC 102420</name>
    <dbReference type="NCBI Taxonomy" id="1115515"/>
    <lineage>
        <taxon>Bacteria</taxon>
        <taxon>Pseudomonadati</taxon>
        <taxon>Pseudomonadota</taxon>
        <taxon>Gammaproteobacteria</taxon>
        <taxon>Enterobacterales</taxon>
        <taxon>Enterobacteriaceae</taxon>
        <taxon>Pseudescherichia</taxon>
    </lineage>
</organism>
<keyword evidence="1" id="KW-0812">Transmembrane</keyword>
<dbReference type="Proteomes" id="UP000029462">
    <property type="component" value="Unassembled WGS sequence"/>
</dbReference>
<evidence type="ECO:0000313" key="3">
    <source>
        <dbReference type="Proteomes" id="UP000029462"/>
    </source>
</evidence>
<dbReference type="STRING" id="1115515.EV102420_26_00040"/>
<keyword evidence="1" id="KW-0472">Membrane</keyword>
<gene>
    <name evidence="2" type="ORF">EV102420_26_00040</name>
</gene>
<reference evidence="2 3" key="1">
    <citation type="submission" date="2014-09" db="EMBL/GenBank/DDBJ databases">
        <title>Whole genome shotgun sequence of Escherichia vulneris NBRC 102420.</title>
        <authorList>
            <person name="Yoshida Y."/>
            <person name="Hosoyama A."/>
            <person name="Tsuchikane K."/>
            <person name="Ohji S."/>
            <person name="Ichikawa N."/>
            <person name="Kimura A."/>
            <person name="Yamazoe A."/>
            <person name="Ezaki T."/>
            <person name="Fujita N."/>
        </authorList>
    </citation>
    <scope>NUCLEOTIDE SEQUENCE [LARGE SCALE GENOMIC DNA]</scope>
    <source>
        <strain evidence="2 3">NBRC 102420</strain>
    </source>
</reference>
<dbReference type="AlphaFoldDB" id="A0A090V547"/>
<accession>A0A090V547</accession>
<proteinExistence type="predicted"/>
<sequence length="116" mass="12755">MSGLVFVRREATLLAFALVDARLVLEEAVLAVLAFVLVFFVVFFAVPLLFFEVFWLVLLLFRSDAFAKCVFCTAEGRACSDAPASGENVSEANTKAQSVIEILFIRATEQSPESVK</sequence>
<evidence type="ECO:0000256" key="1">
    <source>
        <dbReference type="SAM" id="Phobius"/>
    </source>
</evidence>
<keyword evidence="1" id="KW-1133">Transmembrane helix</keyword>
<comment type="caution">
    <text evidence="2">The sequence shown here is derived from an EMBL/GenBank/DDBJ whole genome shotgun (WGS) entry which is preliminary data.</text>
</comment>